<evidence type="ECO:0000313" key="2">
    <source>
        <dbReference type="Proteomes" id="UP000012149"/>
    </source>
</evidence>
<dbReference type="AlphaFoldDB" id="M6VUM3"/>
<organism evidence="1 2">
    <name type="scientific">Leptospira santarosai str. CBC1416</name>
    <dbReference type="NCBI Taxonomy" id="1193059"/>
    <lineage>
        <taxon>Bacteria</taxon>
        <taxon>Pseudomonadati</taxon>
        <taxon>Spirochaetota</taxon>
        <taxon>Spirochaetia</taxon>
        <taxon>Leptospirales</taxon>
        <taxon>Leptospiraceae</taxon>
        <taxon>Leptospira</taxon>
    </lineage>
</organism>
<name>M6VUM3_9LEPT</name>
<dbReference type="Proteomes" id="UP000012149">
    <property type="component" value="Unassembled WGS sequence"/>
</dbReference>
<proteinExistence type="predicted"/>
<sequence>MGKKKILSLRSDRSFGRTANYILQGLEYSKNVMFLRLQGMVDFISIHNKRRIGFFFSESKGF</sequence>
<evidence type="ECO:0000313" key="1">
    <source>
        <dbReference type="EMBL" id="EMO56734.1"/>
    </source>
</evidence>
<gene>
    <name evidence="1" type="ORF">LEP1GSC161_0317</name>
</gene>
<accession>M6VUM3</accession>
<comment type="caution">
    <text evidence="1">The sequence shown here is derived from an EMBL/GenBank/DDBJ whole genome shotgun (WGS) entry which is preliminary data.</text>
</comment>
<protein>
    <submittedName>
        <fullName evidence="1">Uncharacterized protein</fullName>
    </submittedName>
</protein>
<reference evidence="1 2" key="1">
    <citation type="submission" date="2013-01" db="EMBL/GenBank/DDBJ databases">
        <authorList>
            <person name="Harkins D.M."/>
            <person name="Durkin A.S."/>
            <person name="Brinkac L.M."/>
            <person name="Haft D.H."/>
            <person name="Selengut J.D."/>
            <person name="Sanka R."/>
            <person name="DePew J."/>
            <person name="Purushe J."/>
            <person name="Matthias M.A."/>
            <person name="Vinetz J.M."/>
            <person name="Sutton G.G."/>
            <person name="Nierman W.C."/>
            <person name="Fouts D.E."/>
        </authorList>
    </citation>
    <scope>NUCLEOTIDE SEQUENCE [LARGE SCALE GENOMIC DNA]</scope>
    <source>
        <strain evidence="1 2">CBC1416</strain>
    </source>
</reference>
<dbReference type="EMBL" id="AKWE02000160">
    <property type="protein sequence ID" value="EMO56734.1"/>
    <property type="molecule type" value="Genomic_DNA"/>
</dbReference>